<dbReference type="EMBL" id="CXOK01000050">
    <property type="protein sequence ID" value="CTP88453.1"/>
    <property type="molecule type" value="Genomic_DNA"/>
</dbReference>
<evidence type="ECO:0000313" key="1">
    <source>
        <dbReference type="EMBL" id="CTP88453.1"/>
    </source>
</evidence>
<dbReference type="AlphaFoldDB" id="A0A0K2ZS42"/>
<name>A0A0K2ZS42_9XANT</name>
<reference evidence="1 2" key="1">
    <citation type="submission" date="2015-07" db="EMBL/GenBank/DDBJ databases">
        <authorList>
            <person name="Noorani M."/>
        </authorList>
    </citation>
    <scope>NUCLEOTIDE SEQUENCE [LARGE SCALE GENOMIC DNA]</scope>
    <source>
        <strain evidence="1">LMG728</strain>
    </source>
</reference>
<dbReference type="Proteomes" id="UP000041247">
    <property type="component" value="Unassembled WGS sequence"/>
</dbReference>
<proteinExistence type="predicted"/>
<protein>
    <submittedName>
        <fullName evidence="1">Putative membrane protein</fullName>
    </submittedName>
</protein>
<accession>A0A0K2ZS42</accession>
<organism evidence="1 2">
    <name type="scientific">Xanthomonas graminis pv. poae</name>
    <dbReference type="NCBI Taxonomy" id="227946"/>
    <lineage>
        <taxon>Bacteria</taxon>
        <taxon>Pseudomonadati</taxon>
        <taxon>Pseudomonadota</taxon>
        <taxon>Gammaproteobacteria</taxon>
        <taxon>Lysobacterales</taxon>
        <taxon>Lysobacteraceae</taxon>
        <taxon>Xanthomonas</taxon>
        <taxon>Xanthomonas translucens group</taxon>
        <taxon>Xanthomonas graminis</taxon>
    </lineage>
</organism>
<sequence>MHDATIAQAYLPRRSSRLPIGMLLLAVWASWSAASLLLLAKPPATASADAIRQQLQAFAFTTAPRGQAVAFQLRAAGCGCAPGAAASTPPGLRSIDLRQRPAPAALPYALVVFDAADRLVYAGPTQIEGCGTPIPAATLIPRLLAAGNASPLILPTHCACR</sequence>
<gene>
    <name evidence="1" type="ORF">XTPLMG728_1909</name>
</gene>
<dbReference type="RefSeq" id="WP_170874247.1">
    <property type="nucleotide sequence ID" value="NZ_CXOK01000050.1"/>
</dbReference>
<evidence type="ECO:0000313" key="2">
    <source>
        <dbReference type="Proteomes" id="UP000041247"/>
    </source>
</evidence>